<dbReference type="InterPro" id="IPR003793">
    <property type="entry name" value="UPF0166"/>
</dbReference>
<accession>A0A931AD06</accession>
<dbReference type="PANTHER" id="PTHR35983">
    <property type="entry name" value="UPF0166 PROTEIN TM_0021"/>
    <property type="match status" value="1"/>
</dbReference>
<protein>
    <submittedName>
        <fullName evidence="2">DUF190 domain-containing protein</fullName>
    </submittedName>
</protein>
<dbReference type="Pfam" id="PF02641">
    <property type="entry name" value="DUF190"/>
    <property type="match status" value="1"/>
</dbReference>
<dbReference type="EMBL" id="JADOGI010000037">
    <property type="protein sequence ID" value="MBF8187022.1"/>
    <property type="molecule type" value="Genomic_DNA"/>
</dbReference>
<dbReference type="Proteomes" id="UP000605361">
    <property type="component" value="Unassembled WGS sequence"/>
</dbReference>
<dbReference type="Gene3D" id="3.30.70.120">
    <property type="match status" value="1"/>
</dbReference>
<sequence length="105" mass="11309">MAATPLYHEIVCRARRAGLAGAGVLHGIEGYGASRRVHTTRILSPADSVPLMIVIIDTEEAIRDFLPQLDEFLAEALVVVDPVEVIRDADRPHKPARQGDAGVSS</sequence>
<name>A0A931AD06_9ACTN</name>
<keyword evidence="3" id="KW-1185">Reference proteome</keyword>
<comment type="similarity">
    <text evidence="1">Belongs to the UPF0166 family.</text>
</comment>
<evidence type="ECO:0000313" key="3">
    <source>
        <dbReference type="Proteomes" id="UP000605361"/>
    </source>
</evidence>
<dbReference type="SUPFAM" id="SSF54913">
    <property type="entry name" value="GlnB-like"/>
    <property type="match status" value="1"/>
</dbReference>
<gene>
    <name evidence="2" type="ORF">ITP53_15005</name>
</gene>
<dbReference type="RefSeq" id="WP_195895989.1">
    <property type="nucleotide sequence ID" value="NZ_JADOGI010000037.1"/>
</dbReference>
<dbReference type="PANTHER" id="PTHR35983:SF1">
    <property type="entry name" value="UPF0166 PROTEIN TM_0021"/>
    <property type="match status" value="1"/>
</dbReference>
<evidence type="ECO:0000256" key="1">
    <source>
        <dbReference type="ARBA" id="ARBA00010554"/>
    </source>
</evidence>
<dbReference type="InterPro" id="IPR011322">
    <property type="entry name" value="N-reg_PII-like_a/b"/>
</dbReference>
<dbReference type="AlphaFoldDB" id="A0A931AD06"/>
<evidence type="ECO:0000313" key="2">
    <source>
        <dbReference type="EMBL" id="MBF8187022.1"/>
    </source>
</evidence>
<organism evidence="2 3">
    <name type="scientific">Nonomuraea cypriaca</name>
    <dbReference type="NCBI Taxonomy" id="1187855"/>
    <lineage>
        <taxon>Bacteria</taxon>
        <taxon>Bacillati</taxon>
        <taxon>Actinomycetota</taxon>
        <taxon>Actinomycetes</taxon>
        <taxon>Streptosporangiales</taxon>
        <taxon>Streptosporangiaceae</taxon>
        <taxon>Nonomuraea</taxon>
    </lineage>
</organism>
<comment type="caution">
    <text evidence="2">The sequence shown here is derived from an EMBL/GenBank/DDBJ whole genome shotgun (WGS) entry which is preliminary data.</text>
</comment>
<proteinExistence type="inferred from homology"/>
<dbReference type="InterPro" id="IPR015867">
    <property type="entry name" value="N-reg_PII/ATP_PRibTrfase_C"/>
</dbReference>
<reference evidence="2" key="1">
    <citation type="submission" date="2020-11" db="EMBL/GenBank/DDBJ databases">
        <title>Whole-genome analyses of Nonomuraea sp. K274.</title>
        <authorList>
            <person name="Veyisoglu A."/>
        </authorList>
    </citation>
    <scope>NUCLEOTIDE SEQUENCE</scope>
    <source>
        <strain evidence="2">K274</strain>
    </source>
</reference>